<organism evidence="3 4">
    <name type="scientific">Brevifollis gellanilyticus</name>
    <dbReference type="NCBI Taxonomy" id="748831"/>
    <lineage>
        <taxon>Bacteria</taxon>
        <taxon>Pseudomonadati</taxon>
        <taxon>Verrucomicrobiota</taxon>
        <taxon>Verrucomicrobiia</taxon>
        <taxon>Verrucomicrobiales</taxon>
        <taxon>Verrucomicrobiaceae</taxon>
    </lineage>
</organism>
<dbReference type="RefSeq" id="WP_170267092.1">
    <property type="nucleotide sequence ID" value="NZ_BKAG01000070.1"/>
</dbReference>
<keyword evidence="1" id="KW-0732">Signal</keyword>
<dbReference type="SUPFAM" id="SSF49313">
    <property type="entry name" value="Cadherin-like"/>
    <property type="match status" value="1"/>
</dbReference>
<feature type="chain" id="PRO_5022026394" description="Ig-like domain-containing protein" evidence="1">
    <location>
        <begin position="27"/>
        <end position="2193"/>
    </location>
</feature>
<dbReference type="Pfam" id="PF05345">
    <property type="entry name" value="He_PIG"/>
    <property type="match status" value="1"/>
</dbReference>
<protein>
    <recommendedName>
        <fullName evidence="2">Ig-like domain-containing protein</fullName>
    </recommendedName>
</protein>
<dbReference type="PANTHER" id="PTHR13833:SF71">
    <property type="entry name" value="NHL DOMAIN-CONTAINING PROTEIN"/>
    <property type="match status" value="1"/>
</dbReference>
<dbReference type="SUPFAM" id="SSF48726">
    <property type="entry name" value="Immunoglobulin"/>
    <property type="match status" value="1"/>
</dbReference>
<dbReference type="InterPro" id="IPR036179">
    <property type="entry name" value="Ig-like_dom_sf"/>
</dbReference>
<dbReference type="InterPro" id="IPR007110">
    <property type="entry name" value="Ig-like_dom"/>
</dbReference>
<dbReference type="SUPFAM" id="SSF101898">
    <property type="entry name" value="NHL repeat"/>
    <property type="match status" value="1"/>
</dbReference>
<name>A0A512MH58_9BACT</name>
<evidence type="ECO:0000313" key="4">
    <source>
        <dbReference type="Proteomes" id="UP000321577"/>
    </source>
</evidence>
<sequence length="2193" mass="226832">MKKSPPTFRRLCLALVMTMAAPWASGQLVQTLKDINTTPVSSSADPDAMALAGGNLFISTDNALSGSELWKYTVLASFNGARGVVADAAGNLYVLDTASHVIRKVSTTGAVSVFAGSPGVAGSADGAGMAAQFNTPTAIAIVTTGPNIGLMFVADTNNHTIRRVTPQGVVTTQAGKAGQVGFIDNNTLDDARFRFPRGIAARQQVGANMEVFVSDSGNNAIRRITIQPASTQLVTLAGSLPGSPTAGQAGSVDGTGASARFNNPGGISLAPVNLTDDTGNVSLFLADTGNNCIRRVGLSGRVVTSAGSTTPGAANGIGLAASFNAPQSVVCDNAANLASNLNVYVADTGNNLIRVVQPKVLSQSANQGVVTTLAGSGAAGGVNGVGAAASFNAPRGVGLVGTNLIVADTGNHVLRNVVASGAGVGTVTLRAGQVGVAGGLDGAATGTATPVPVQVADINPGSANSLPQQLTPVGNALFFTAQDGNSNRDLWKTDGTPVGTIKIGNTDYPSVPGGPQFLTAVGNTLYFQGYGDEHGSELWKSDGTKAGTVEVQNIYPGVDSSLLENFYAVDSPSPGVLPSLLFGATDGTDGVELRKIGPPNAATSTRVADLFSGGDSSSPSDYIQFDGWIYFVARSNVVADSEIVGRELFKLNLASLNAPPNLVDMLVADIAPQGDSEPRDLVVSGPGTAAAGGQLFFSASTTGEGRELYVMNAANSLTPTRVKDLNSDAQDSGIDHITPITVTKTGLTQPNGVLFTGDEDQGQGLELYFSNGNPNDTGIVKNLSAGSESSILDNFFSISSGVVIFTKEETDGKIVLYRTDGTSDGTVPIEEFDGEPDNGNSTTAKDFRAGVLVGSNLYFMLSNDELWRTNGQNDAGTVLIHRFRTSTESSDAQGFTRLSDGRVVFSAITPDEGREPWITDLAGSTTILHDIQTGTLGSDPQSFTATHDGRLYFTAEATPGNRELYLKDVAGAPTLVQDINPTGSADPQGLLWVRAALPANNKLYFSASDGGSNRELWVMDNANALTEIEVDAGSGSHPENITAYKDFVYFSAETNAGVELWRTDGVNLAGTTMVKDIFFGSGSSNPAELAVMPAPKVKLDGTLDYTNTKLYFIATGNGTGITQDQETGRELWVTDGTAAGTKVVKDIISGGQSSIDDGQPAYLTVVGNALYFVADDDVNGRELWKSDGTPGGTVMVKNIHLTGSSDPTDLRSVNGKLFFVANDGTHGRELWMSNGTATGTVMVSPPGRTGIAADGDVLGGVDAGIQDMTVIKDVLTFTADDRIVGREIWITDGTAVGTTVMTEFVPGPGSSYPHNLAAVDDKLLFSASDVDIGDEPRVAILSSKLVVTLPPHGILDELAPGATVDLTPTTPVAAGSFINLVFRLSNKGTTGIANTVATISGLHAADFTVFKKPGATISAGQFTEVTIQFKPKEGGERTAMLRITSTDGPNPILDFNLTADCTKDPTIASHPVSQIVKVGAPVTLSSSIIPGATAPVTLQWKKNKAPVAGATLNPLYLWSAKLTDGGAYTAEFKSGAKAPNNVGTSDIAQLAVVEDFMPARVVALKAATTKGATITVNATGNGLTYLWKYSLNSDLSSPQALPALVIPTTVTTKTLGFSKTVGISPAEAGYYFCEVTSPAGTVVGGTTYVKVFNATPEFVANPTLPTGIVGSAYFHQLATNPDPLKAPLTYSVVAPSKLPLGLKLDPKTGVISGIPTKVETQSVTFKVANGLPTAAAGGTVIASITIVAMPVGLEGTFQGLVERNEEINGSAGGRIEIVLGKLGSFSGKLIQGATTDPFKGNLMFDVSGGQAVAPFTGMARIIRKGISAPLDLTFTIDPTNKNFLTAGNVASVNVGGAVNAEVYAWKMVANLDPYRSVATSATNTNTYNFGIRLPAQVNSLANPNIGSTDVPQGTGYGTFLISKTGTLTIAGMTADGEKITCATFVGPNGEVLLYQSLYTTTRKGSVCGLLVIGTGVNAASPNDNVLNTNTQFPFDWTRPPSTAVLSAATNTRTYRAGFGLADTPVQTPVELEAFGGYYQPGAAPLLVSPPSTATGNEDKANLTFTGGGVNLSSTPSPSATHVTVTATKATVMPVANATTTKFASAVLKTGIFTGSFVLKDDDETTTTPATKVDKMDEIKRTVNFLGLIVPENGGTVHRGVGYYLLPQIPVLPTDTVVTKQTILSGQVNFDKDP</sequence>
<evidence type="ECO:0000259" key="2">
    <source>
        <dbReference type="PROSITE" id="PS50835"/>
    </source>
</evidence>
<accession>A0A512MH58</accession>
<dbReference type="InterPro" id="IPR003599">
    <property type="entry name" value="Ig_sub"/>
</dbReference>
<evidence type="ECO:0000313" key="3">
    <source>
        <dbReference type="EMBL" id="GEP46077.1"/>
    </source>
</evidence>
<dbReference type="InterPro" id="IPR011042">
    <property type="entry name" value="6-blade_b-propeller_TolB-like"/>
</dbReference>
<reference evidence="3 4" key="1">
    <citation type="submission" date="2019-07" db="EMBL/GenBank/DDBJ databases">
        <title>Whole genome shotgun sequence of Brevifollis gellanilyticus NBRC 108608.</title>
        <authorList>
            <person name="Hosoyama A."/>
            <person name="Uohara A."/>
            <person name="Ohji S."/>
            <person name="Ichikawa N."/>
        </authorList>
    </citation>
    <scope>NUCLEOTIDE SEQUENCE [LARGE SCALE GENOMIC DNA]</scope>
    <source>
        <strain evidence="3 4">NBRC 108608</strain>
    </source>
</reference>
<comment type="caution">
    <text evidence="3">The sequence shown here is derived from an EMBL/GenBank/DDBJ whole genome shotgun (WGS) entry which is preliminary data.</text>
</comment>
<dbReference type="SMART" id="SM00409">
    <property type="entry name" value="IG"/>
    <property type="match status" value="2"/>
</dbReference>
<feature type="domain" description="Ig-like" evidence="2">
    <location>
        <begin position="1465"/>
        <end position="1551"/>
    </location>
</feature>
<dbReference type="Proteomes" id="UP000321577">
    <property type="component" value="Unassembled WGS sequence"/>
</dbReference>
<keyword evidence="4" id="KW-1185">Reference proteome</keyword>
<dbReference type="GO" id="GO:0005509">
    <property type="term" value="F:calcium ion binding"/>
    <property type="evidence" value="ECO:0007669"/>
    <property type="project" value="InterPro"/>
</dbReference>
<proteinExistence type="predicted"/>
<dbReference type="EMBL" id="BKAG01000070">
    <property type="protein sequence ID" value="GEP46077.1"/>
    <property type="molecule type" value="Genomic_DNA"/>
</dbReference>
<dbReference type="PROSITE" id="PS50835">
    <property type="entry name" value="IG_LIKE"/>
    <property type="match status" value="1"/>
</dbReference>
<evidence type="ECO:0000256" key="1">
    <source>
        <dbReference type="SAM" id="SignalP"/>
    </source>
</evidence>
<feature type="signal peptide" evidence="1">
    <location>
        <begin position="1"/>
        <end position="26"/>
    </location>
</feature>
<dbReference type="InterPro" id="IPR013783">
    <property type="entry name" value="Ig-like_fold"/>
</dbReference>
<dbReference type="GO" id="GO:0016020">
    <property type="term" value="C:membrane"/>
    <property type="evidence" value="ECO:0007669"/>
    <property type="project" value="InterPro"/>
</dbReference>
<dbReference type="Gene3D" id="2.120.10.30">
    <property type="entry name" value="TolB, C-terminal domain"/>
    <property type="match status" value="4"/>
</dbReference>
<dbReference type="PANTHER" id="PTHR13833">
    <property type="match status" value="1"/>
</dbReference>
<dbReference type="InterPro" id="IPR015919">
    <property type="entry name" value="Cadherin-like_sf"/>
</dbReference>
<gene>
    <name evidence="3" type="ORF">BGE01nite_53680</name>
</gene>
<dbReference type="SUPFAM" id="SSF63829">
    <property type="entry name" value="Calcium-dependent phosphotriesterase"/>
    <property type="match status" value="1"/>
</dbReference>
<dbReference type="Gene3D" id="2.60.40.10">
    <property type="entry name" value="Immunoglobulins"/>
    <property type="match status" value="3"/>
</dbReference>